<feature type="transmembrane region" description="Helical" evidence="1">
    <location>
        <begin position="110"/>
        <end position="138"/>
    </location>
</feature>
<evidence type="ECO:0000313" key="3">
    <source>
        <dbReference type="Proteomes" id="UP000254263"/>
    </source>
</evidence>
<organism evidence="2 3">
    <name type="scientific">Porphyromonas macacae</name>
    <dbReference type="NCBI Taxonomy" id="28115"/>
    <lineage>
        <taxon>Bacteria</taxon>
        <taxon>Pseudomonadati</taxon>
        <taxon>Bacteroidota</taxon>
        <taxon>Bacteroidia</taxon>
        <taxon>Bacteroidales</taxon>
        <taxon>Porphyromonadaceae</taxon>
        <taxon>Porphyromonas</taxon>
    </lineage>
</organism>
<dbReference type="InterPro" id="IPR011322">
    <property type="entry name" value="N-reg_PII-like_a/b"/>
</dbReference>
<evidence type="ECO:0000256" key="1">
    <source>
        <dbReference type="SAM" id="Phobius"/>
    </source>
</evidence>
<dbReference type="AlphaFoldDB" id="A0A379DGW7"/>
<keyword evidence="1" id="KW-0812">Transmembrane</keyword>
<proteinExistence type="predicted"/>
<gene>
    <name evidence="2" type="ORF">NCTC13100_00342</name>
</gene>
<accession>A0A379DGW7</accession>
<sequence>MNTKYEDPDRPILLASFLTPDQAERMAILLRSEEVECYVQNLYSNNIMGGYVDNGGVRIEVPLREYEHAVKVLEANGISLPGDEETPAGSFSRWFERFPFMKNAPLEKRLWVLFFLTLVAILLLACIIHFSGIIIPLLK</sequence>
<dbReference type="EMBL" id="UGTI01000001">
    <property type="protein sequence ID" value="SUB77227.1"/>
    <property type="molecule type" value="Genomic_DNA"/>
</dbReference>
<dbReference type="RefSeq" id="WP_018359504.1">
    <property type="nucleotide sequence ID" value="NZ_UGTI01000001.1"/>
</dbReference>
<protein>
    <submittedName>
        <fullName evidence="2">Uncharacterized protein</fullName>
    </submittedName>
</protein>
<dbReference type="SUPFAM" id="SSF54913">
    <property type="entry name" value="GlnB-like"/>
    <property type="match status" value="1"/>
</dbReference>
<keyword evidence="1" id="KW-1133">Transmembrane helix</keyword>
<keyword evidence="1" id="KW-0472">Membrane</keyword>
<reference evidence="2 3" key="1">
    <citation type="submission" date="2018-06" db="EMBL/GenBank/DDBJ databases">
        <authorList>
            <consortium name="Pathogen Informatics"/>
            <person name="Doyle S."/>
        </authorList>
    </citation>
    <scope>NUCLEOTIDE SEQUENCE [LARGE SCALE GENOMIC DNA]</scope>
    <source>
        <strain evidence="2 3">NCTC13100</strain>
    </source>
</reference>
<evidence type="ECO:0000313" key="2">
    <source>
        <dbReference type="EMBL" id="SUB77227.1"/>
    </source>
</evidence>
<name>A0A379DGW7_9PORP</name>
<dbReference type="Proteomes" id="UP000254263">
    <property type="component" value="Unassembled WGS sequence"/>
</dbReference>